<accession>A0A0L9VCH9</accession>
<evidence type="ECO:0000313" key="1">
    <source>
        <dbReference type="EMBL" id="KOM52622.1"/>
    </source>
</evidence>
<dbReference type="Proteomes" id="UP000053144">
    <property type="component" value="Chromosome 9"/>
</dbReference>
<evidence type="ECO:0000313" key="2">
    <source>
        <dbReference type="Proteomes" id="UP000053144"/>
    </source>
</evidence>
<sequence>MLSSFFHPATQFRLRVAAAPTFVGETKTRSGTLLAGVPPVELFANPIRDPTSEHDIFASSFLAYSMFAFFIGNPGLCGYWLDSSCQGSHPTKRGQLNFLAEYHVAPSHFCFMVI</sequence>
<proteinExistence type="predicted"/>
<dbReference type="Gramene" id="KOM52622">
    <property type="protein sequence ID" value="KOM52622"/>
    <property type="gene ID" value="LR48_Vigan09g128100"/>
</dbReference>
<dbReference type="EMBL" id="CM003379">
    <property type="protein sequence ID" value="KOM52622.1"/>
    <property type="molecule type" value="Genomic_DNA"/>
</dbReference>
<reference evidence="2" key="1">
    <citation type="journal article" date="2015" name="Proc. Natl. Acad. Sci. U.S.A.">
        <title>Genome sequencing of adzuki bean (Vigna angularis) provides insight into high starch and low fat accumulation and domestication.</title>
        <authorList>
            <person name="Yang K."/>
            <person name="Tian Z."/>
            <person name="Chen C."/>
            <person name="Luo L."/>
            <person name="Zhao B."/>
            <person name="Wang Z."/>
            <person name="Yu L."/>
            <person name="Li Y."/>
            <person name="Sun Y."/>
            <person name="Li W."/>
            <person name="Chen Y."/>
            <person name="Li Y."/>
            <person name="Zhang Y."/>
            <person name="Ai D."/>
            <person name="Zhao J."/>
            <person name="Shang C."/>
            <person name="Ma Y."/>
            <person name="Wu B."/>
            <person name="Wang M."/>
            <person name="Gao L."/>
            <person name="Sun D."/>
            <person name="Zhang P."/>
            <person name="Guo F."/>
            <person name="Wang W."/>
            <person name="Li Y."/>
            <person name="Wang J."/>
            <person name="Varshney R.K."/>
            <person name="Wang J."/>
            <person name="Ling H.Q."/>
            <person name="Wan P."/>
        </authorList>
    </citation>
    <scope>NUCLEOTIDE SEQUENCE</scope>
    <source>
        <strain evidence="2">cv. Jingnong 6</strain>
    </source>
</reference>
<protein>
    <submittedName>
        <fullName evidence="1">Uncharacterized protein</fullName>
    </submittedName>
</protein>
<organism evidence="1 2">
    <name type="scientific">Phaseolus angularis</name>
    <name type="common">Azuki bean</name>
    <name type="synonym">Vigna angularis</name>
    <dbReference type="NCBI Taxonomy" id="3914"/>
    <lineage>
        <taxon>Eukaryota</taxon>
        <taxon>Viridiplantae</taxon>
        <taxon>Streptophyta</taxon>
        <taxon>Embryophyta</taxon>
        <taxon>Tracheophyta</taxon>
        <taxon>Spermatophyta</taxon>
        <taxon>Magnoliopsida</taxon>
        <taxon>eudicotyledons</taxon>
        <taxon>Gunneridae</taxon>
        <taxon>Pentapetalae</taxon>
        <taxon>rosids</taxon>
        <taxon>fabids</taxon>
        <taxon>Fabales</taxon>
        <taxon>Fabaceae</taxon>
        <taxon>Papilionoideae</taxon>
        <taxon>50 kb inversion clade</taxon>
        <taxon>NPAAA clade</taxon>
        <taxon>indigoferoid/millettioid clade</taxon>
        <taxon>Phaseoleae</taxon>
        <taxon>Vigna</taxon>
    </lineage>
</organism>
<name>A0A0L9VCH9_PHAAN</name>
<gene>
    <name evidence="1" type="ORF">LR48_Vigan09g128100</name>
</gene>
<dbReference type="AlphaFoldDB" id="A0A0L9VCH9"/>